<evidence type="ECO:0000313" key="2">
    <source>
        <dbReference type="Proteomes" id="UP000828390"/>
    </source>
</evidence>
<keyword evidence="2" id="KW-1185">Reference proteome</keyword>
<reference evidence="1" key="2">
    <citation type="submission" date="2020-11" db="EMBL/GenBank/DDBJ databases">
        <authorList>
            <person name="McCartney M.A."/>
            <person name="Auch B."/>
            <person name="Kono T."/>
            <person name="Mallez S."/>
            <person name="Becker A."/>
            <person name="Gohl D.M."/>
            <person name="Silverstein K.A.T."/>
            <person name="Koren S."/>
            <person name="Bechman K.B."/>
            <person name="Herman A."/>
            <person name="Abrahante J.E."/>
            <person name="Garbe J."/>
        </authorList>
    </citation>
    <scope>NUCLEOTIDE SEQUENCE</scope>
    <source>
        <strain evidence="1">Duluth1</strain>
        <tissue evidence="1">Whole animal</tissue>
    </source>
</reference>
<evidence type="ECO:0000313" key="1">
    <source>
        <dbReference type="EMBL" id="KAH3795917.1"/>
    </source>
</evidence>
<organism evidence="1 2">
    <name type="scientific">Dreissena polymorpha</name>
    <name type="common">Zebra mussel</name>
    <name type="synonym">Mytilus polymorpha</name>
    <dbReference type="NCBI Taxonomy" id="45954"/>
    <lineage>
        <taxon>Eukaryota</taxon>
        <taxon>Metazoa</taxon>
        <taxon>Spiralia</taxon>
        <taxon>Lophotrochozoa</taxon>
        <taxon>Mollusca</taxon>
        <taxon>Bivalvia</taxon>
        <taxon>Autobranchia</taxon>
        <taxon>Heteroconchia</taxon>
        <taxon>Euheterodonta</taxon>
        <taxon>Imparidentia</taxon>
        <taxon>Neoheterodontei</taxon>
        <taxon>Myida</taxon>
        <taxon>Dreissenoidea</taxon>
        <taxon>Dreissenidae</taxon>
        <taxon>Dreissena</taxon>
    </lineage>
</organism>
<dbReference type="Proteomes" id="UP000828390">
    <property type="component" value="Unassembled WGS sequence"/>
</dbReference>
<protein>
    <submittedName>
        <fullName evidence="1">Uncharacterized protein</fullName>
    </submittedName>
</protein>
<sequence length="80" mass="9017">MDTQILIDALAVIMGHEEKELCKPGNLALVLILETATSILGSKERVGINTGDSHQYTRIQGMGRYSYWRQPPVYWDPRNG</sequence>
<proteinExistence type="predicted"/>
<dbReference type="AlphaFoldDB" id="A0A9D4FHG8"/>
<comment type="caution">
    <text evidence="1">The sequence shown here is derived from an EMBL/GenBank/DDBJ whole genome shotgun (WGS) entry which is preliminary data.</text>
</comment>
<gene>
    <name evidence="1" type="ORF">DPMN_149479</name>
</gene>
<name>A0A9D4FHG8_DREPO</name>
<accession>A0A9D4FHG8</accession>
<reference evidence="1" key="1">
    <citation type="journal article" date="2019" name="bioRxiv">
        <title>The Genome of the Zebra Mussel, Dreissena polymorpha: A Resource for Invasive Species Research.</title>
        <authorList>
            <person name="McCartney M.A."/>
            <person name="Auch B."/>
            <person name="Kono T."/>
            <person name="Mallez S."/>
            <person name="Zhang Y."/>
            <person name="Obille A."/>
            <person name="Becker A."/>
            <person name="Abrahante J.E."/>
            <person name="Garbe J."/>
            <person name="Badalamenti J.P."/>
            <person name="Herman A."/>
            <person name="Mangelson H."/>
            <person name="Liachko I."/>
            <person name="Sullivan S."/>
            <person name="Sone E.D."/>
            <person name="Koren S."/>
            <person name="Silverstein K.A.T."/>
            <person name="Beckman K.B."/>
            <person name="Gohl D.M."/>
        </authorList>
    </citation>
    <scope>NUCLEOTIDE SEQUENCE</scope>
    <source>
        <strain evidence="1">Duluth1</strain>
        <tissue evidence="1">Whole animal</tissue>
    </source>
</reference>
<dbReference type="EMBL" id="JAIWYP010000007">
    <property type="protein sequence ID" value="KAH3795917.1"/>
    <property type="molecule type" value="Genomic_DNA"/>
</dbReference>